<dbReference type="PANTHER" id="PTHR46565:SF20">
    <property type="entry name" value="COLD SHOCK DOMAIN-CONTAINING PROTEIN 4"/>
    <property type="match status" value="1"/>
</dbReference>
<dbReference type="CDD" id="cd04458">
    <property type="entry name" value="CSP_CDS"/>
    <property type="match status" value="1"/>
</dbReference>
<gene>
    <name evidence="9" type="ORF">GCM10010994_26560</name>
</gene>
<dbReference type="PROSITE" id="PS51857">
    <property type="entry name" value="CSD_2"/>
    <property type="match status" value="1"/>
</dbReference>
<evidence type="ECO:0000256" key="1">
    <source>
        <dbReference type="ARBA" id="ARBA00004496"/>
    </source>
</evidence>
<dbReference type="FunFam" id="2.40.50.140:FF:000006">
    <property type="entry name" value="Cold shock protein CspC"/>
    <property type="match status" value="1"/>
</dbReference>
<dbReference type="PROSITE" id="PS00352">
    <property type="entry name" value="CSD_1"/>
    <property type="match status" value="1"/>
</dbReference>
<comment type="subcellular location">
    <subcellularLocation>
        <location evidence="1 7">Cytoplasm</location>
    </subcellularLocation>
</comment>
<evidence type="ECO:0000256" key="7">
    <source>
        <dbReference type="RuleBase" id="RU000408"/>
    </source>
</evidence>
<dbReference type="SUPFAM" id="SSF50249">
    <property type="entry name" value="Nucleic acid-binding proteins"/>
    <property type="match status" value="1"/>
</dbReference>
<evidence type="ECO:0000256" key="6">
    <source>
        <dbReference type="ARBA" id="ARBA00023163"/>
    </source>
</evidence>
<evidence type="ECO:0000256" key="5">
    <source>
        <dbReference type="ARBA" id="ARBA00023159"/>
    </source>
</evidence>
<evidence type="ECO:0000256" key="2">
    <source>
        <dbReference type="ARBA" id="ARBA00022490"/>
    </source>
</evidence>
<evidence type="ECO:0000256" key="3">
    <source>
        <dbReference type="ARBA" id="ARBA00023015"/>
    </source>
</evidence>
<keyword evidence="5" id="KW-0010">Activator</keyword>
<dbReference type="InterPro" id="IPR012156">
    <property type="entry name" value="Cold_shock_CspA"/>
</dbReference>
<dbReference type="SMART" id="SM00357">
    <property type="entry name" value="CSP"/>
    <property type="match status" value="1"/>
</dbReference>
<organism evidence="9 10">
    <name type="scientific">Chelatococcus reniformis</name>
    <dbReference type="NCBI Taxonomy" id="1494448"/>
    <lineage>
        <taxon>Bacteria</taxon>
        <taxon>Pseudomonadati</taxon>
        <taxon>Pseudomonadota</taxon>
        <taxon>Alphaproteobacteria</taxon>
        <taxon>Hyphomicrobiales</taxon>
        <taxon>Chelatococcaceae</taxon>
        <taxon>Chelatococcus</taxon>
    </lineage>
</organism>
<dbReference type="InterPro" id="IPR002059">
    <property type="entry name" value="CSP_DNA-bd"/>
</dbReference>
<protein>
    <submittedName>
        <fullName evidence="9">Cold-shock protein</fullName>
    </submittedName>
</protein>
<dbReference type="PIRSF" id="PIRSF002599">
    <property type="entry name" value="Cold_shock_A"/>
    <property type="match status" value="1"/>
</dbReference>
<dbReference type="GO" id="GO:0003677">
    <property type="term" value="F:DNA binding"/>
    <property type="evidence" value="ECO:0007669"/>
    <property type="project" value="UniProtKB-KW"/>
</dbReference>
<reference evidence="9" key="1">
    <citation type="journal article" date="2014" name="Int. J. Syst. Evol. Microbiol.">
        <title>Complete genome sequence of Corynebacterium casei LMG S-19264T (=DSM 44701T), isolated from a smear-ripened cheese.</title>
        <authorList>
            <consortium name="US DOE Joint Genome Institute (JGI-PGF)"/>
            <person name="Walter F."/>
            <person name="Albersmeier A."/>
            <person name="Kalinowski J."/>
            <person name="Ruckert C."/>
        </authorList>
    </citation>
    <scope>NUCLEOTIDE SEQUENCE</scope>
    <source>
        <strain evidence="9">CGMCC 1.12919</strain>
    </source>
</reference>
<keyword evidence="2" id="KW-0963">Cytoplasm</keyword>
<evidence type="ECO:0000313" key="10">
    <source>
        <dbReference type="Proteomes" id="UP000637002"/>
    </source>
</evidence>
<keyword evidence="4" id="KW-0238">DNA-binding</keyword>
<dbReference type="Pfam" id="PF00313">
    <property type="entry name" value="CSD"/>
    <property type="match status" value="1"/>
</dbReference>
<dbReference type="Gene3D" id="2.40.50.140">
    <property type="entry name" value="Nucleic acid-binding proteins"/>
    <property type="match status" value="1"/>
</dbReference>
<dbReference type="GO" id="GO:0005829">
    <property type="term" value="C:cytosol"/>
    <property type="evidence" value="ECO:0007669"/>
    <property type="project" value="UniProtKB-ARBA"/>
</dbReference>
<dbReference type="PANTHER" id="PTHR46565">
    <property type="entry name" value="COLD SHOCK DOMAIN PROTEIN 2"/>
    <property type="match status" value="1"/>
</dbReference>
<dbReference type="InterPro" id="IPR012340">
    <property type="entry name" value="NA-bd_OB-fold"/>
</dbReference>
<keyword evidence="3" id="KW-0805">Transcription regulation</keyword>
<dbReference type="InterPro" id="IPR011129">
    <property type="entry name" value="CSD"/>
</dbReference>
<keyword evidence="6" id="KW-0804">Transcription</keyword>
<name>A0A916UB84_9HYPH</name>
<evidence type="ECO:0000313" key="9">
    <source>
        <dbReference type="EMBL" id="GGC66660.1"/>
    </source>
</evidence>
<accession>A0A916UB84</accession>
<dbReference type="PRINTS" id="PR00050">
    <property type="entry name" value="COLDSHOCK"/>
</dbReference>
<dbReference type="EMBL" id="BMGG01000004">
    <property type="protein sequence ID" value="GGC66660.1"/>
    <property type="molecule type" value="Genomic_DNA"/>
</dbReference>
<evidence type="ECO:0000256" key="4">
    <source>
        <dbReference type="ARBA" id="ARBA00023125"/>
    </source>
</evidence>
<keyword evidence="10" id="KW-1185">Reference proteome</keyword>
<reference evidence="9" key="2">
    <citation type="submission" date="2020-09" db="EMBL/GenBank/DDBJ databases">
        <authorList>
            <person name="Sun Q."/>
            <person name="Zhou Y."/>
        </authorList>
    </citation>
    <scope>NUCLEOTIDE SEQUENCE</scope>
    <source>
        <strain evidence="9">CGMCC 1.12919</strain>
    </source>
</reference>
<feature type="domain" description="CSD" evidence="8">
    <location>
        <begin position="1"/>
        <end position="68"/>
    </location>
</feature>
<dbReference type="InterPro" id="IPR019844">
    <property type="entry name" value="CSD_CS"/>
</dbReference>
<comment type="caution">
    <text evidence="9">The sequence shown here is derived from an EMBL/GenBank/DDBJ whole genome shotgun (WGS) entry which is preliminary data.</text>
</comment>
<dbReference type="RefSeq" id="WP_188609636.1">
    <property type="nucleotide sequence ID" value="NZ_BMGG01000004.1"/>
</dbReference>
<evidence type="ECO:0000259" key="8">
    <source>
        <dbReference type="PROSITE" id="PS51857"/>
    </source>
</evidence>
<sequence>METGTVKWFNDQKGYGFIQPDAGGKDVFVHVTAVERSGLRGLVEGQKISYEIETDRRTGKQAAANLKAA</sequence>
<dbReference type="AlphaFoldDB" id="A0A916UB84"/>
<dbReference type="Proteomes" id="UP000637002">
    <property type="component" value="Unassembled WGS sequence"/>
</dbReference>
<proteinExistence type="predicted"/>